<evidence type="ECO:0000313" key="1">
    <source>
        <dbReference type="EMBL" id="RDB26599.1"/>
    </source>
</evidence>
<evidence type="ECO:0000313" key="2">
    <source>
        <dbReference type="Proteomes" id="UP000076154"/>
    </source>
</evidence>
<accession>A0A369JW81</accession>
<protein>
    <submittedName>
        <fullName evidence="1">Uncharacterized protein</fullName>
    </submittedName>
</protein>
<dbReference type="InParanoid" id="A0A369JW81"/>
<keyword evidence="2" id="KW-1185">Reference proteome</keyword>
<dbReference type="AlphaFoldDB" id="A0A369JW81"/>
<dbReference type="Proteomes" id="UP000076154">
    <property type="component" value="Unassembled WGS sequence"/>
</dbReference>
<proteinExistence type="predicted"/>
<sequence length="189" mass="21201">MARYNLACAVFGGVVLERRSDNQQPEDEEMMRILVATSVFVYAYCSRLYSIPASYNERYSVDAPTNPDVSIDIAKLAWLSVHPIASLRSGSTSRVMMAVMQEKSSRWYDSDSDESYVAPHSARVDEDGDISMDEMMTIPLKTWIVSEHMPPSSLGSSVLDTSSSLEDMITPRLRTFLASFGEQHIWTPN</sequence>
<dbReference type="EMBL" id="LUEZ02000028">
    <property type="protein sequence ID" value="RDB26599.1"/>
    <property type="molecule type" value="Genomic_DNA"/>
</dbReference>
<gene>
    <name evidence="1" type="ORF">Hypma_005595</name>
</gene>
<organism evidence="1 2">
    <name type="scientific">Hypsizygus marmoreus</name>
    <name type="common">White beech mushroom</name>
    <name type="synonym">Agaricus marmoreus</name>
    <dbReference type="NCBI Taxonomy" id="39966"/>
    <lineage>
        <taxon>Eukaryota</taxon>
        <taxon>Fungi</taxon>
        <taxon>Dikarya</taxon>
        <taxon>Basidiomycota</taxon>
        <taxon>Agaricomycotina</taxon>
        <taxon>Agaricomycetes</taxon>
        <taxon>Agaricomycetidae</taxon>
        <taxon>Agaricales</taxon>
        <taxon>Tricholomatineae</taxon>
        <taxon>Lyophyllaceae</taxon>
        <taxon>Hypsizygus</taxon>
    </lineage>
</organism>
<comment type="caution">
    <text evidence="1">The sequence shown here is derived from an EMBL/GenBank/DDBJ whole genome shotgun (WGS) entry which is preliminary data.</text>
</comment>
<name>A0A369JW81_HYPMA</name>
<reference evidence="1" key="1">
    <citation type="submission" date="2018-04" db="EMBL/GenBank/DDBJ databases">
        <title>Whole genome sequencing of Hypsizygus marmoreus.</title>
        <authorList>
            <person name="Choi I.-G."/>
            <person name="Min B."/>
            <person name="Kim J.-G."/>
            <person name="Kim S."/>
            <person name="Oh Y.-L."/>
            <person name="Kong W.-S."/>
            <person name="Park H."/>
            <person name="Jeong J."/>
            <person name="Song E.-S."/>
        </authorList>
    </citation>
    <scope>NUCLEOTIDE SEQUENCE [LARGE SCALE GENOMIC DNA]</scope>
    <source>
        <strain evidence="1">51987-8</strain>
    </source>
</reference>